<proteinExistence type="inferred from homology"/>
<keyword evidence="4" id="KW-0547">Nucleotide-binding</keyword>
<dbReference type="Pfam" id="PF16124">
    <property type="entry name" value="RecQ_Zn_bind"/>
    <property type="match status" value="1"/>
</dbReference>
<dbReference type="CDD" id="cd17920">
    <property type="entry name" value="DEXHc_RecQ"/>
    <property type="match status" value="1"/>
</dbReference>
<dbReference type="Pfam" id="PF00271">
    <property type="entry name" value="Helicase_C"/>
    <property type="match status" value="1"/>
</dbReference>
<feature type="domain" description="HRDC" evidence="14">
    <location>
        <begin position="621"/>
        <end position="700"/>
    </location>
</feature>
<dbReference type="SUPFAM" id="SSF52540">
    <property type="entry name" value="P-loop containing nucleoside triphosphate hydrolases"/>
    <property type="match status" value="1"/>
</dbReference>
<evidence type="ECO:0000256" key="13">
    <source>
        <dbReference type="ARBA" id="ARBA00044550"/>
    </source>
</evidence>
<dbReference type="GO" id="GO:0046872">
    <property type="term" value="F:metal ion binding"/>
    <property type="evidence" value="ECO:0007669"/>
    <property type="project" value="UniProtKB-KW"/>
</dbReference>
<evidence type="ECO:0000256" key="2">
    <source>
        <dbReference type="ARBA" id="ARBA00005446"/>
    </source>
</evidence>
<keyword evidence="6 17" id="KW-0347">Helicase</keyword>
<dbReference type="InterPro" id="IPR032284">
    <property type="entry name" value="RecQ_Zn-bd"/>
</dbReference>
<keyword evidence="9" id="KW-0413">Isomerase</keyword>
<evidence type="ECO:0000256" key="11">
    <source>
        <dbReference type="ARBA" id="ARBA00034808"/>
    </source>
</evidence>
<keyword evidence="3" id="KW-0479">Metal-binding</keyword>
<dbReference type="InterPro" id="IPR027417">
    <property type="entry name" value="P-loop_NTPase"/>
</dbReference>
<dbReference type="NCBIfam" id="TIGR00614">
    <property type="entry name" value="recQ_fam"/>
    <property type="match status" value="1"/>
</dbReference>
<evidence type="ECO:0000259" key="16">
    <source>
        <dbReference type="PROSITE" id="PS51194"/>
    </source>
</evidence>
<comment type="caution">
    <text evidence="17">The sequence shown here is derived from an EMBL/GenBank/DDBJ whole genome shotgun (WGS) entry which is preliminary data.</text>
</comment>
<protein>
    <recommendedName>
        <fullName evidence="12">ATP-dependent DNA helicase RecQ</fullName>
        <ecNumber evidence="11">5.6.2.4</ecNumber>
    </recommendedName>
    <alternativeName>
        <fullName evidence="13">DNA 3'-5' helicase RecQ</fullName>
    </alternativeName>
</protein>
<dbReference type="InterPro" id="IPR001650">
    <property type="entry name" value="Helicase_C-like"/>
</dbReference>
<keyword evidence="5" id="KW-0378">Hydrolase</keyword>
<evidence type="ECO:0000259" key="14">
    <source>
        <dbReference type="PROSITE" id="PS50967"/>
    </source>
</evidence>
<dbReference type="Gene3D" id="1.10.10.10">
    <property type="entry name" value="Winged helix-like DNA-binding domain superfamily/Winged helix DNA-binding domain"/>
    <property type="match status" value="1"/>
</dbReference>
<dbReference type="GO" id="GO:0005737">
    <property type="term" value="C:cytoplasm"/>
    <property type="evidence" value="ECO:0007669"/>
    <property type="project" value="TreeGrafter"/>
</dbReference>
<evidence type="ECO:0000256" key="8">
    <source>
        <dbReference type="ARBA" id="ARBA00023125"/>
    </source>
</evidence>
<dbReference type="SUPFAM" id="SSF47819">
    <property type="entry name" value="HRDC-like"/>
    <property type="match status" value="1"/>
</dbReference>
<dbReference type="InterPro" id="IPR036388">
    <property type="entry name" value="WH-like_DNA-bd_sf"/>
</dbReference>
<dbReference type="PROSITE" id="PS51194">
    <property type="entry name" value="HELICASE_CTER"/>
    <property type="match status" value="1"/>
</dbReference>
<dbReference type="InterPro" id="IPR004589">
    <property type="entry name" value="DNA_helicase_ATP-dep_RecQ"/>
</dbReference>
<dbReference type="FunFam" id="3.40.50.300:FF:001389">
    <property type="entry name" value="ATP-dependent DNA helicase RecQ"/>
    <property type="match status" value="1"/>
</dbReference>
<evidence type="ECO:0000256" key="6">
    <source>
        <dbReference type="ARBA" id="ARBA00022806"/>
    </source>
</evidence>
<comment type="catalytic activity">
    <reaction evidence="10">
        <text>Couples ATP hydrolysis with the unwinding of duplex DNA by translocating in the 3'-5' direction.</text>
        <dbReference type="EC" id="5.6.2.4"/>
    </reaction>
</comment>
<dbReference type="InterPro" id="IPR010997">
    <property type="entry name" value="HRDC-like_sf"/>
</dbReference>
<comment type="similarity">
    <text evidence="2">Belongs to the helicase family. RecQ subfamily.</text>
</comment>
<evidence type="ECO:0000256" key="10">
    <source>
        <dbReference type="ARBA" id="ARBA00034617"/>
    </source>
</evidence>
<dbReference type="GO" id="GO:0006281">
    <property type="term" value="P:DNA repair"/>
    <property type="evidence" value="ECO:0007669"/>
    <property type="project" value="TreeGrafter"/>
</dbReference>
<dbReference type="GO" id="GO:0016787">
    <property type="term" value="F:hydrolase activity"/>
    <property type="evidence" value="ECO:0007669"/>
    <property type="project" value="UniProtKB-KW"/>
</dbReference>
<dbReference type="PANTHER" id="PTHR13710">
    <property type="entry name" value="DNA HELICASE RECQ FAMILY MEMBER"/>
    <property type="match status" value="1"/>
</dbReference>
<dbReference type="RefSeq" id="WP_198746542.1">
    <property type="nucleotide sequence ID" value="NZ_JAEHTE010000002.1"/>
</dbReference>
<evidence type="ECO:0000313" key="18">
    <source>
        <dbReference type="Proteomes" id="UP000637061"/>
    </source>
</evidence>
<keyword evidence="7" id="KW-0067">ATP-binding</keyword>
<keyword evidence="8" id="KW-0238">DNA-binding</keyword>
<dbReference type="Proteomes" id="UP000637061">
    <property type="component" value="Unassembled WGS sequence"/>
</dbReference>
<dbReference type="GO" id="GO:0005524">
    <property type="term" value="F:ATP binding"/>
    <property type="evidence" value="ECO:0007669"/>
    <property type="project" value="UniProtKB-KW"/>
</dbReference>
<sequence>MSFDLTLMQDKLKSVYGFADFRALQKPIVGSIMDGKPTLAILKTSGGKSLCYQMPAIYRGGTTLVISPLISLMKDQVDGLNAKNIPASFVNSSLSPEEMRERYLKLGRGQYSLFYASPERFQDENFVHALLRSPLNMVAIDEAHCASQWGHDFRPNYAKLGENLDFIENKIGRPIQRVAFTATATARVQEDIIKMLRLKNPDVHIQDFDRENLSYAVVMARKSDRTEEVLQALEEHPDDCTIIYCVTVKEVERLFLRLKDAGLDVDRYHGRLEKEEKNRVQDDFINGTTRVLISTSAFGMGVDKADVRLVLHAQMPGSLEAWYQEAGRGGRDGLPAKAILFYHEADKSIHKFFIGASSPDLLKISPIKDMIYKMLANGPAGLDPQRIALNCTNQLAVINAVIPDNGLPVSAISKNDVLATINLLRNQGEIEEFDTMFTLGDWDDHKEYIWVDEVKRHNWLKFNAMCSWCETNLCRRWQILKYFDEKKSHYHCGNCDNCQREALSKARFKVTDKAVRPSTLMAMANALSVIDISDPGRWTHVLIGAYPARELTDRETEISGRFAYHAIGDLRRWRNTLIDNGIIRADHTITEKGSDWISGKLEIPNGFTKPAPPAPVLALDPQLQINRIKALRRWRSATAFREDQSEIIIATEAQLKKIAELQSINQDTLMEAGFTKTWVSANSQSLIKAIQKVEELPANEF</sequence>
<evidence type="ECO:0000256" key="9">
    <source>
        <dbReference type="ARBA" id="ARBA00023235"/>
    </source>
</evidence>
<dbReference type="SMART" id="SM00490">
    <property type="entry name" value="HELICc"/>
    <property type="match status" value="1"/>
</dbReference>
<organism evidence="17 18">
    <name type="scientific">Pseudomonas putida</name>
    <name type="common">Arthrobacter siderocapsulatus</name>
    <dbReference type="NCBI Taxonomy" id="303"/>
    <lineage>
        <taxon>Bacteria</taxon>
        <taxon>Pseudomonadati</taxon>
        <taxon>Pseudomonadota</taxon>
        <taxon>Gammaproteobacteria</taxon>
        <taxon>Pseudomonadales</taxon>
        <taxon>Pseudomonadaceae</taxon>
        <taxon>Pseudomonas</taxon>
    </lineage>
</organism>
<dbReference type="PROSITE" id="PS51192">
    <property type="entry name" value="HELICASE_ATP_BIND_1"/>
    <property type="match status" value="1"/>
</dbReference>
<dbReference type="SMART" id="SM00487">
    <property type="entry name" value="DEXDc"/>
    <property type="match status" value="1"/>
</dbReference>
<evidence type="ECO:0000313" key="17">
    <source>
        <dbReference type="EMBL" id="MBI6882918.1"/>
    </source>
</evidence>
<evidence type="ECO:0000256" key="4">
    <source>
        <dbReference type="ARBA" id="ARBA00022741"/>
    </source>
</evidence>
<dbReference type="EC" id="5.6.2.4" evidence="11"/>
<evidence type="ECO:0000256" key="3">
    <source>
        <dbReference type="ARBA" id="ARBA00022723"/>
    </source>
</evidence>
<evidence type="ECO:0000256" key="7">
    <source>
        <dbReference type="ARBA" id="ARBA00022840"/>
    </source>
</evidence>
<accession>A0A8I1ECU2</accession>
<dbReference type="GO" id="GO:0006310">
    <property type="term" value="P:DNA recombination"/>
    <property type="evidence" value="ECO:0007669"/>
    <property type="project" value="InterPro"/>
</dbReference>
<dbReference type="Gene3D" id="1.10.150.80">
    <property type="entry name" value="HRDC domain"/>
    <property type="match status" value="1"/>
</dbReference>
<dbReference type="Pfam" id="PF00270">
    <property type="entry name" value="DEAD"/>
    <property type="match status" value="1"/>
</dbReference>
<name>A0A8I1ECU2_PSEPU</name>
<gene>
    <name evidence="17" type="ORF">JEU22_03250</name>
</gene>
<dbReference type="AlphaFoldDB" id="A0A8I1ECU2"/>
<evidence type="ECO:0000256" key="5">
    <source>
        <dbReference type="ARBA" id="ARBA00022801"/>
    </source>
</evidence>
<feature type="domain" description="Helicase C-terminal" evidence="16">
    <location>
        <begin position="225"/>
        <end position="375"/>
    </location>
</feature>
<dbReference type="GO" id="GO:0003677">
    <property type="term" value="F:DNA binding"/>
    <property type="evidence" value="ECO:0007669"/>
    <property type="project" value="UniProtKB-KW"/>
</dbReference>
<comment type="cofactor">
    <cofactor evidence="1">
        <name>Mg(2+)</name>
        <dbReference type="ChEBI" id="CHEBI:18420"/>
    </cofactor>
</comment>
<dbReference type="GO" id="GO:0009378">
    <property type="term" value="F:four-way junction helicase activity"/>
    <property type="evidence" value="ECO:0007669"/>
    <property type="project" value="TreeGrafter"/>
</dbReference>
<dbReference type="GO" id="GO:0005694">
    <property type="term" value="C:chromosome"/>
    <property type="evidence" value="ECO:0007669"/>
    <property type="project" value="TreeGrafter"/>
</dbReference>
<dbReference type="GO" id="GO:0043138">
    <property type="term" value="F:3'-5' DNA helicase activity"/>
    <property type="evidence" value="ECO:0007669"/>
    <property type="project" value="UniProtKB-EC"/>
</dbReference>
<evidence type="ECO:0000256" key="12">
    <source>
        <dbReference type="ARBA" id="ARBA00044535"/>
    </source>
</evidence>
<dbReference type="InterPro" id="IPR002121">
    <property type="entry name" value="HRDC_dom"/>
</dbReference>
<feature type="domain" description="Helicase ATP-binding" evidence="15">
    <location>
        <begin position="29"/>
        <end position="202"/>
    </location>
</feature>
<dbReference type="EMBL" id="JAEHTE010000002">
    <property type="protein sequence ID" value="MBI6882918.1"/>
    <property type="molecule type" value="Genomic_DNA"/>
</dbReference>
<dbReference type="Gene3D" id="3.40.50.300">
    <property type="entry name" value="P-loop containing nucleotide triphosphate hydrolases"/>
    <property type="match status" value="2"/>
</dbReference>
<dbReference type="PANTHER" id="PTHR13710:SF105">
    <property type="entry name" value="ATP-DEPENDENT DNA HELICASE Q1"/>
    <property type="match status" value="1"/>
</dbReference>
<reference evidence="17" key="1">
    <citation type="submission" date="2020-12" db="EMBL/GenBank/DDBJ databases">
        <title>Enhanced detection system for hospital associated transmission using whole genome sequencing surveillance.</title>
        <authorList>
            <person name="Harrison L.H."/>
            <person name="Van Tyne D."/>
            <person name="Marsh J.W."/>
            <person name="Griffith M.P."/>
            <person name="Snyder D.J."/>
            <person name="Cooper V.S."/>
            <person name="Mustapha M."/>
        </authorList>
    </citation>
    <scope>NUCLEOTIDE SEQUENCE</scope>
    <source>
        <strain evidence="17">PSB00042</strain>
    </source>
</reference>
<evidence type="ECO:0000256" key="1">
    <source>
        <dbReference type="ARBA" id="ARBA00001946"/>
    </source>
</evidence>
<dbReference type="InterPro" id="IPR044876">
    <property type="entry name" value="HRDC_dom_sf"/>
</dbReference>
<dbReference type="InterPro" id="IPR011545">
    <property type="entry name" value="DEAD/DEAH_box_helicase_dom"/>
</dbReference>
<dbReference type="InterPro" id="IPR014001">
    <property type="entry name" value="Helicase_ATP-bd"/>
</dbReference>
<evidence type="ECO:0000259" key="15">
    <source>
        <dbReference type="PROSITE" id="PS51192"/>
    </source>
</evidence>
<dbReference type="PROSITE" id="PS50967">
    <property type="entry name" value="HRDC"/>
    <property type="match status" value="1"/>
</dbReference>